<evidence type="ECO:0000256" key="1">
    <source>
        <dbReference type="ARBA" id="ARBA00011063"/>
    </source>
</evidence>
<dbReference type="RefSeq" id="WP_048340153.1">
    <property type="nucleotide sequence ID" value="NZ_AP024320.1"/>
</dbReference>
<evidence type="ECO:0000259" key="8">
    <source>
        <dbReference type="SMART" id="SM00226"/>
    </source>
</evidence>
<evidence type="ECO:0000313" key="12">
    <source>
        <dbReference type="Proteomes" id="UP000185427"/>
    </source>
</evidence>
<dbReference type="AlphaFoldDB" id="A0A1D7ZXF3"/>
<comment type="catalytic activity">
    <reaction evidence="5">
        <text>O-phospho-L-tyrosyl-[protein] + H2O = L-tyrosyl-[protein] + phosphate</text>
        <dbReference type="Rhea" id="RHEA:10684"/>
        <dbReference type="Rhea" id="RHEA-COMP:10136"/>
        <dbReference type="Rhea" id="RHEA-COMP:20101"/>
        <dbReference type="ChEBI" id="CHEBI:15377"/>
        <dbReference type="ChEBI" id="CHEBI:43474"/>
        <dbReference type="ChEBI" id="CHEBI:46858"/>
        <dbReference type="ChEBI" id="CHEBI:61978"/>
        <dbReference type="EC" id="3.1.3.48"/>
    </reaction>
</comment>
<feature type="active site" description="Nucleophile" evidence="6">
    <location>
        <position position="13"/>
    </location>
</feature>
<evidence type="ECO:0000256" key="2">
    <source>
        <dbReference type="ARBA" id="ARBA00013064"/>
    </source>
</evidence>
<dbReference type="GO" id="GO:0004725">
    <property type="term" value="F:protein tyrosine phosphatase activity"/>
    <property type="evidence" value="ECO:0007669"/>
    <property type="project" value="UniProtKB-EC"/>
</dbReference>
<dbReference type="PANTHER" id="PTHR11717:SF7">
    <property type="entry name" value="LOW MOLECULAR WEIGHT PHOSPHOTYROSINE PROTEIN PHOSPHATASE"/>
    <property type="match status" value="1"/>
</dbReference>
<evidence type="ECO:0000256" key="6">
    <source>
        <dbReference type="PIRSR" id="PIRSR617867-1"/>
    </source>
</evidence>
<keyword evidence="4" id="KW-0904">Protein phosphatase</keyword>
<dbReference type="EMBL" id="CP019030">
    <property type="protein sequence ID" value="APU45668.1"/>
    <property type="molecule type" value="Genomic_DNA"/>
</dbReference>
<evidence type="ECO:0000313" key="10">
    <source>
        <dbReference type="EMBL" id="APU45668.1"/>
    </source>
</evidence>
<feature type="domain" description="Phosphotyrosine protein phosphatase I" evidence="8">
    <location>
        <begin position="1"/>
        <end position="148"/>
    </location>
</feature>
<evidence type="ECO:0000256" key="5">
    <source>
        <dbReference type="ARBA" id="ARBA00051722"/>
    </source>
</evidence>
<dbReference type="PATRIC" id="fig|1613.112.peg.1151"/>
<organism evidence="9 11">
    <name type="scientific">Limosilactobacillus fermentum</name>
    <name type="common">Lactobacillus fermentum</name>
    <dbReference type="NCBI Taxonomy" id="1613"/>
    <lineage>
        <taxon>Bacteria</taxon>
        <taxon>Bacillati</taxon>
        <taxon>Bacillota</taxon>
        <taxon>Bacilli</taxon>
        <taxon>Lactobacillales</taxon>
        <taxon>Lactobacillaceae</taxon>
        <taxon>Limosilactobacillus</taxon>
    </lineage>
</organism>
<dbReference type="InterPro" id="IPR017867">
    <property type="entry name" value="Tyr_phospatase_low_mol_wt"/>
</dbReference>
<dbReference type="SUPFAM" id="SSF52788">
    <property type="entry name" value="Phosphotyrosine protein phosphatases I"/>
    <property type="match status" value="1"/>
</dbReference>
<feature type="region of interest" description="Disordered" evidence="7">
    <location>
        <begin position="36"/>
        <end position="71"/>
    </location>
</feature>
<keyword evidence="3 9" id="KW-0378">Hydrolase</keyword>
<comment type="similarity">
    <text evidence="1">Belongs to the low molecular weight phosphotyrosine protein phosphatase family.</text>
</comment>
<evidence type="ECO:0000313" key="11">
    <source>
        <dbReference type="Proteomes" id="UP000094714"/>
    </source>
</evidence>
<dbReference type="SMART" id="SM00226">
    <property type="entry name" value="LMWPc"/>
    <property type="match status" value="1"/>
</dbReference>
<proteinExistence type="inferred from homology"/>
<dbReference type="PANTHER" id="PTHR11717">
    <property type="entry name" value="LOW MOLECULAR WEIGHT PROTEIN TYROSINE PHOSPHATASE"/>
    <property type="match status" value="1"/>
</dbReference>
<evidence type="ECO:0000256" key="3">
    <source>
        <dbReference type="ARBA" id="ARBA00022801"/>
    </source>
</evidence>
<dbReference type="CDD" id="cd16343">
    <property type="entry name" value="LMWPTP"/>
    <property type="match status" value="1"/>
</dbReference>
<reference evidence="9 11" key="1">
    <citation type="submission" date="2016-09" db="EMBL/GenBank/DDBJ databases">
        <title>Genome Sequence of the Lactobacillus fermentum strain NCC2970 (CNCM I-5068).</title>
        <authorList>
            <person name="Barretto C."/>
            <person name="Ngom-Bru C."/>
            <person name="Genevaz A."/>
            <person name="Fournier C."/>
            <person name="Moine D."/>
            <person name="Kassam M."/>
            <person name="Iltis A."/>
            <person name="Sagory-Zalkind P."/>
            <person name="Faucherand G."/>
            <person name="Descombes P."/>
            <person name="Duboux S."/>
        </authorList>
    </citation>
    <scope>NUCLEOTIDE SEQUENCE [LARGE SCALE GENOMIC DNA]</scope>
    <source>
        <strain evidence="9 11">NCC2970</strain>
    </source>
</reference>
<dbReference type="EMBL" id="CP017151">
    <property type="protein sequence ID" value="AOR74548.1"/>
    <property type="molecule type" value="Genomic_DNA"/>
</dbReference>
<accession>A0A1D7ZXF3</accession>
<dbReference type="InterPro" id="IPR036196">
    <property type="entry name" value="Ptyr_pPase_sf"/>
</dbReference>
<gene>
    <name evidence="10" type="ORF">BUW47_04105</name>
    <name evidence="9" type="ORF">LACFE_CDS1094</name>
</gene>
<evidence type="ECO:0000256" key="7">
    <source>
        <dbReference type="SAM" id="MobiDB-lite"/>
    </source>
</evidence>
<protein>
    <recommendedName>
        <fullName evidence="2">protein-tyrosine-phosphatase</fullName>
        <ecNumber evidence="2">3.1.3.48</ecNumber>
    </recommendedName>
</protein>
<evidence type="ECO:0000313" key="9">
    <source>
        <dbReference type="EMBL" id="AOR74548.1"/>
    </source>
</evidence>
<feature type="active site" description="Nucleophile" evidence="6">
    <location>
        <position position="7"/>
    </location>
</feature>
<dbReference type="PRINTS" id="PR00719">
    <property type="entry name" value="LMWPTPASE"/>
</dbReference>
<dbReference type="OrthoDB" id="9784339at2"/>
<dbReference type="Proteomes" id="UP000185427">
    <property type="component" value="Chromosome"/>
</dbReference>
<dbReference type="InterPro" id="IPR050438">
    <property type="entry name" value="LMW_PTPase"/>
</dbReference>
<dbReference type="Proteomes" id="UP000094714">
    <property type="component" value="Chromosome"/>
</dbReference>
<dbReference type="EC" id="3.1.3.48" evidence="2"/>
<name>A0A1D7ZXF3_LIMFE</name>
<dbReference type="Pfam" id="PF01451">
    <property type="entry name" value="LMWPc"/>
    <property type="match status" value="1"/>
</dbReference>
<sequence>MKVIFVCLGNICRSPMAEAMFYQLLVTNHLTDQVSVSSRATSSEEEGNRPHPGTRQILEEHHLDDRGHRSTPIKRQDFYDADLIIGMDDMNMRHLRTIAPKGEQDKVRAINDLTPGHQGEPIPDPWYTLRFDDTYNSLKRALPYWLDYVKERLD</sequence>
<dbReference type="Gene3D" id="3.40.50.2300">
    <property type="match status" value="1"/>
</dbReference>
<feature type="compositionally biased region" description="Basic and acidic residues" evidence="7">
    <location>
        <begin position="57"/>
        <end position="71"/>
    </location>
</feature>
<evidence type="ECO:0000256" key="4">
    <source>
        <dbReference type="ARBA" id="ARBA00022912"/>
    </source>
</evidence>
<reference evidence="10 12" key="2">
    <citation type="submission" date="2016-12" db="EMBL/GenBank/DDBJ databases">
        <title>Complete Genome Sequence of Lactobacillus fermentum Strain SNUV175, a Probiotic for Treatment of Bacterial Vaginosis.</title>
        <authorList>
            <person name="Lee S."/>
            <person name="You H.J."/>
            <person name="Kwon B."/>
            <person name="Ko G."/>
        </authorList>
    </citation>
    <scope>NUCLEOTIDE SEQUENCE [LARGE SCALE GENOMIC DNA]</scope>
    <source>
        <strain evidence="10 12">SNUV175</strain>
    </source>
</reference>
<dbReference type="InterPro" id="IPR023485">
    <property type="entry name" value="Ptyr_pPase"/>
</dbReference>
<feature type="active site" description="Proton donor" evidence="6">
    <location>
        <position position="124"/>
    </location>
</feature>